<dbReference type="Proteomes" id="UP000789366">
    <property type="component" value="Unassembled WGS sequence"/>
</dbReference>
<name>A0ACA9L0C5_9GLOM</name>
<keyword evidence="2" id="KW-1185">Reference proteome</keyword>
<proteinExistence type="predicted"/>
<evidence type="ECO:0000313" key="1">
    <source>
        <dbReference type="EMBL" id="CAG8501738.1"/>
    </source>
</evidence>
<evidence type="ECO:0000313" key="2">
    <source>
        <dbReference type="Proteomes" id="UP000789366"/>
    </source>
</evidence>
<gene>
    <name evidence="1" type="ORF">SPELUC_LOCUS3047</name>
</gene>
<dbReference type="EMBL" id="CAJVPW010002228">
    <property type="protein sequence ID" value="CAG8501738.1"/>
    <property type="molecule type" value="Genomic_DNA"/>
</dbReference>
<feature type="non-terminal residue" evidence="1">
    <location>
        <position position="1"/>
    </location>
</feature>
<accession>A0ACA9L0C5</accession>
<reference evidence="1" key="1">
    <citation type="submission" date="2021-06" db="EMBL/GenBank/DDBJ databases">
        <authorList>
            <person name="Kallberg Y."/>
            <person name="Tangrot J."/>
            <person name="Rosling A."/>
        </authorList>
    </citation>
    <scope>NUCLEOTIDE SEQUENCE</scope>
    <source>
        <strain evidence="1">28 12/20/2015</strain>
    </source>
</reference>
<comment type="caution">
    <text evidence="1">The sequence shown here is derived from an EMBL/GenBank/DDBJ whole genome shotgun (WGS) entry which is preliminary data.</text>
</comment>
<organism evidence="1 2">
    <name type="scientific">Cetraspora pellucida</name>
    <dbReference type="NCBI Taxonomy" id="1433469"/>
    <lineage>
        <taxon>Eukaryota</taxon>
        <taxon>Fungi</taxon>
        <taxon>Fungi incertae sedis</taxon>
        <taxon>Mucoromycota</taxon>
        <taxon>Glomeromycotina</taxon>
        <taxon>Glomeromycetes</taxon>
        <taxon>Diversisporales</taxon>
        <taxon>Gigasporaceae</taxon>
        <taxon>Cetraspora</taxon>
    </lineage>
</organism>
<sequence>GKIAMEYWETREGLANWIKELEEKLNISREKKEDIFEKHSAEATENEKLIDKTKKIFVSEEKKLANLRKEYHSKLTGKLDDEKSPSESAGIELIINEGEDNYNEEVVTVKDFALKLQEKGESKGLSKQHSREFRDTIVSENLDLKIGQKPQIDQD</sequence>
<protein>
    <submittedName>
        <fullName evidence="1">16795_t:CDS:1</fullName>
    </submittedName>
</protein>